<sequence>MSGTAQTTLLCRSESDLFVLSVVNSTFSITSTCLVPVHQAMHASDSSVHLTETTIQVNSTHTLFISWNSTIILERLALRRAPTISTLPLVVENRQPTGSVNLISTTFADGHHSDISPIVANRQTQSIMIQSASFRNITSDSSIPPSTTLPLAGKTKFFNTKTDHVEGVFYGTLTNNINLGGSFLFSNNTFLHTTHSNADVYTCPGGTCTDRFWSESTDLTIQNSLFSSCASTHPSEDGGAIFMVPATPGQFTVTNCNFKSCTSNRNGGAIGFFGTSANVSKNTFSNCHAVSCGGAISGKRDSNQIHFKENTCTSCQANGDEAAYHLNNGEGYQLMDNNTFSISGLCRRSDCLLVVYGTAQVSNNIIKNSQRTVTNPAFANIVLHSNTITSVIIIGNKFESTSAFSHQWSHSNSPDIIVWPLWSGAAAFPLIDSTGLFLPASKKGSVVTTKDDTSNVIIIEKVYKAPASPSNPFFVLSAKRTVMLRQLGVDLTVAPIAFASISNGGNVLLSEVDFSVSTSTLTKNFITITSSTFTFDNVTLSSLNLGSTSVVRMEGASTLIVTNSTFTSISQTSAGGGTFLSTNGASTQIITITGSTFGKVTSKGDGGVILAQLGTGSKLTVSSTSFISCSSTGKGGVLSIVLSSTGSFALQSITSFSSCTATNGNAVFVQAPSLSSAVTRTSMAFLGSSSITPTATLLNLYRGWNTANTTDSVPLILFFSTMGSTGYANSSGKDGMMCGFSVYPCSSLVPVQTTLVSYGTKTGGTLDPITIQLQTAVQHSIPFSCGGHKATIKGNTVTLSNTGQFTTSSSSSSLTLSALTVLFASSQTQQMISVSTGSIVVSGCTIGNGAADIPVSIGSVSGGSLEMSGTNTMKLVSPSNPLFRVTSGTLKIQSG</sequence>
<protein>
    <recommendedName>
        <fullName evidence="3">Polymorphic outer membrane protein</fullName>
    </recommendedName>
</protein>
<accession>A0ABQ9X3M7</accession>
<comment type="caution">
    <text evidence="1">The sequence shown here is derived from an EMBL/GenBank/DDBJ whole genome shotgun (WGS) entry which is preliminary data.</text>
</comment>
<evidence type="ECO:0000313" key="2">
    <source>
        <dbReference type="Proteomes" id="UP001281761"/>
    </source>
</evidence>
<gene>
    <name evidence="1" type="ORF">BLNAU_18917</name>
</gene>
<organism evidence="1 2">
    <name type="scientific">Blattamonas nauphoetae</name>
    <dbReference type="NCBI Taxonomy" id="2049346"/>
    <lineage>
        <taxon>Eukaryota</taxon>
        <taxon>Metamonada</taxon>
        <taxon>Preaxostyla</taxon>
        <taxon>Oxymonadida</taxon>
        <taxon>Blattamonas</taxon>
    </lineage>
</organism>
<dbReference type="SUPFAM" id="SSF51126">
    <property type="entry name" value="Pectin lyase-like"/>
    <property type="match status" value="1"/>
</dbReference>
<reference evidence="1 2" key="1">
    <citation type="journal article" date="2022" name="bioRxiv">
        <title>Genomics of Preaxostyla Flagellates Illuminates Evolutionary Transitions and the Path Towards Mitochondrial Loss.</title>
        <authorList>
            <person name="Novak L.V.F."/>
            <person name="Treitli S.C."/>
            <person name="Pyrih J."/>
            <person name="Halakuc P."/>
            <person name="Pipaliya S.V."/>
            <person name="Vacek V."/>
            <person name="Brzon O."/>
            <person name="Soukal P."/>
            <person name="Eme L."/>
            <person name="Dacks J.B."/>
            <person name="Karnkowska A."/>
            <person name="Elias M."/>
            <person name="Hampl V."/>
        </authorList>
    </citation>
    <scope>NUCLEOTIDE SEQUENCE [LARGE SCALE GENOMIC DNA]</scope>
    <source>
        <strain evidence="1">NAU3</strain>
        <tissue evidence="1">Gut</tissue>
    </source>
</reference>
<dbReference type="Proteomes" id="UP001281761">
    <property type="component" value="Unassembled WGS sequence"/>
</dbReference>
<evidence type="ECO:0000313" key="1">
    <source>
        <dbReference type="EMBL" id="KAK2946173.1"/>
    </source>
</evidence>
<evidence type="ECO:0008006" key="3">
    <source>
        <dbReference type="Google" id="ProtNLM"/>
    </source>
</evidence>
<name>A0ABQ9X3M7_9EUKA</name>
<keyword evidence="2" id="KW-1185">Reference proteome</keyword>
<dbReference type="EMBL" id="JARBJD010000235">
    <property type="protein sequence ID" value="KAK2946173.1"/>
    <property type="molecule type" value="Genomic_DNA"/>
</dbReference>
<proteinExistence type="predicted"/>
<dbReference type="InterPro" id="IPR011050">
    <property type="entry name" value="Pectin_lyase_fold/virulence"/>
</dbReference>